<dbReference type="InterPro" id="IPR037185">
    <property type="entry name" value="EmrE-like"/>
</dbReference>
<feature type="transmembrane region" description="Helical" evidence="5">
    <location>
        <begin position="114"/>
        <end position="131"/>
    </location>
</feature>
<feature type="transmembrane region" description="Helical" evidence="5">
    <location>
        <begin position="241"/>
        <end position="260"/>
    </location>
</feature>
<feature type="transmembrane region" description="Helical" evidence="5">
    <location>
        <begin position="210"/>
        <end position="229"/>
    </location>
</feature>
<dbReference type="SUPFAM" id="SSF103481">
    <property type="entry name" value="Multidrug resistance efflux transporter EmrE"/>
    <property type="match status" value="2"/>
</dbReference>
<organism evidence="7 8">
    <name type="scientific">Roseateles koreensis</name>
    <dbReference type="NCBI Taxonomy" id="2987526"/>
    <lineage>
        <taxon>Bacteria</taxon>
        <taxon>Pseudomonadati</taxon>
        <taxon>Pseudomonadota</taxon>
        <taxon>Betaproteobacteria</taxon>
        <taxon>Burkholderiales</taxon>
        <taxon>Sphaerotilaceae</taxon>
        <taxon>Roseateles</taxon>
    </lineage>
</organism>
<dbReference type="EMBL" id="JAQQXS010000006">
    <property type="protein sequence ID" value="MDC8785210.1"/>
    <property type="molecule type" value="Genomic_DNA"/>
</dbReference>
<evidence type="ECO:0000256" key="3">
    <source>
        <dbReference type="ARBA" id="ARBA00022989"/>
    </source>
</evidence>
<feature type="transmembrane region" description="Helical" evidence="5">
    <location>
        <begin position="266"/>
        <end position="286"/>
    </location>
</feature>
<keyword evidence="8" id="KW-1185">Reference proteome</keyword>
<evidence type="ECO:0000256" key="1">
    <source>
        <dbReference type="ARBA" id="ARBA00004141"/>
    </source>
</evidence>
<proteinExistence type="predicted"/>
<feature type="transmembrane region" description="Helical" evidence="5">
    <location>
        <begin position="184"/>
        <end position="204"/>
    </location>
</feature>
<protein>
    <submittedName>
        <fullName evidence="7">DMT family transporter</fullName>
    </submittedName>
</protein>
<dbReference type="Pfam" id="PF00892">
    <property type="entry name" value="EamA"/>
    <property type="match status" value="1"/>
</dbReference>
<keyword evidence="4 5" id="KW-0472">Membrane</keyword>
<keyword evidence="2 5" id="KW-0812">Transmembrane</keyword>
<comment type="subcellular location">
    <subcellularLocation>
        <location evidence="1">Membrane</location>
        <topology evidence="1">Multi-pass membrane protein</topology>
    </subcellularLocation>
</comment>
<sequence>MMILITLLWSSAGVVTRHLEAARGFELTFWRSSFNALALMLALRWMRGPGLWRQLLRAPRLVYLSGVCWAVMFTAFMLALSLTTVANVLVTMALGPLLTALLSRVFLHHHLPRRTWGAIAVASLGIAWMFAHEVLGQGAPLSGGLGIGVALGVPVAAAVNWSVLQHVGHGDGAGTAQAHDMLPAIFIGALISAMAVLPLAWPLRTTTHDLVLLAGLGVFQLALPCLLVVRLSRVLAGPEIALLGQLEVVFGVLWAWVWAAEVPSTAALWGGAMVLSALIVNELLAWRSEPRF</sequence>
<evidence type="ECO:0000256" key="2">
    <source>
        <dbReference type="ARBA" id="ARBA00022692"/>
    </source>
</evidence>
<dbReference type="RefSeq" id="WP_273596318.1">
    <property type="nucleotide sequence ID" value="NZ_JAQQXS010000006.1"/>
</dbReference>
<evidence type="ECO:0000259" key="6">
    <source>
        <dbReference type="Pfam" id="PF00892"/>
    </source>
</evidence>
<evidence type="ECO:0000256" key="4">
    <source>
        <dbReference type="ARBA" id="ARBA00023136"/>
    </source>
</evidence>
<dbReference type="Proteomes" id="UP001219862">
    <property type="component" value="Unassembled WGS sequence"/>
</dbReference>
<dbReference type="PANTHER" id="PTHR22911:SF6">
    <property type="entry name" value="SOLUTE CARRIER FAMILY 35 MEMBER G1"/>
    <property type="match status" value="1"/>
</dbReference>
<feature type="domain" description="EamA" evidence="6">
    <location>
        <begin position="1"/>
        <end position="130"/>
    </location>
</feature>
<feature type="transmembrane region" description="Helical" evidence="5">
    <location>
        <begin position="143"/>
        <end position="163"/>
    </location>
</feature>
<keyword evidence="3 5" id="KW-1133">Transmembrane helix</keyword>
<comment type="caution">
    <text evidence="7">The sequence shown here is derived from an EMBL/GenBank/DDBJ whole genome shotgun (WGS) entry which is preliminary data.</text>
</comment>
<dbReference type="PANTHER" id="PTHR22911">
    <property type="entry name" value="ACYL-MALONYL CONDENSING ENZYME-RELATED"/>
    <property type="match status" value="1"/>
</dbReference>
<reference evidence="7 8" key="1">
    <citation type="submission" date="2022-10" db="EMBL/GenBank/DDBJ databases">
        <title>paucibacter sp. hw8 Genome sequencing.</title>
        <authorList>
            <person name="Park S."/>
        </authorList>
    </citation>
    <scope>NUCLEOTIDE SEQUENCE [LARGE SCALE GENOMIC DNA]</scope>
    <source>
        <strain evidence="8">hw8</strain>
    </source>
</reference>
<evidence type="ECO:0000313" key="8">
    <source>
        <dbReference type="Proteomes" id="UP001219862"/>
    </source>
</evidence>
<accession>A0ABT5KRZ8</accession>
<dbReference type="InterPro" id="IPR000620">
    <property type="entry name" value="EamA_dom"/>
</dbReference>
<gene>
    <name evidence="7" type="ORF">PRZ01_08410</name>
</gene>
<feature type="transmembrane region" description="Helical" evidence="5">
    <location>
        <begin position="58"/>
        <end position="79"/>
    </location>
</feature>
<evidence type="ECO:0000313" key="7">
    <source>
        <dbReference type="EMBL" id="MDC8785210.1"/>
    </source>
</evidence>
<evidence type="ECO:0000256" key="5">
    <source>
        <dbReference type="SAM" id="Phobius"/>
    </source>
</evidence>
<name>A0ABT5KRZ8_9BURK</name>
<feature type="transmembrane region" description="Helical" evidence="5">
    <location>
        <begin position="85"/>
        <end position="107"/>
    </location>
</feature>